<dbReference type="CDD" id="cd17039">
    <property type="entry name" value="Ubl_ubiquitin_like"/>
    <property type="match status" value="2"/>
</dbReference>
<dbReference type="PRINTS" id="PR00348">
    <property type="entry name" value="UBIQUITIN"/>
</dbReference>
<evidence type="ECO:0000313" key="3">
    <source>
        <dbReference type="Proteomes" id="UP000187209"/>
    </source>
</evidence>
<evidence type="ECO:0000313" key="2">
    <source>
        <dbReference type="EMBL" id="OMJ91313.1"/>
    </source>
</evidence>
<reference evidence="2 3" key="1">
    <citation type="submission" date="2016-11" db="EMBL/GenBank/DDBJ databases">
        <title>The macronuclear genome of Stentor coeruleus: a giant cell with tiny introns.</title>
        <authorList>
            <person name="Slabodnick M."/>
            <person name="Ruby J.G."/>
            <person name="Reiff S.B."/>
            <person name="Swart E.C."/>
            <person name="Gosai S."/>
            <person name="Prabakaran S."/>
            <person name="Witkowska E."/>
            <person name="Larue G.E."/>
            <person name="Fisher S."/>
            <person name="Freeman R.M."/>
            <person name="Gunawardena J."/>
            <person name="Chu W."/>
            <person name="Stover N.A."/>
            <person name="Gregory B.D."/>
            <person name="Nowacki M."/>
            <person name="Derisi J."/>
            <person name="Roy S.W."/>
            <person name="Marshall W.F."/>
            <person name="Sood P."/>
        </authorList>
    </citation>
    <scope>NUCLEOTIDE SEQUENCE [LARGE SCALE GENOMIC DNA]</scope>
    <source>
        <strain evidence="2">WM001</strain>
    </source>
</reference>
<proteinExistence type="predicted"/>
<name>A0A1R2CQR1_9CILI</name>
<organism evidence="2 3">
    <name type="scientific">Stentor coeruleus</name>
    <dbReference type="NCBI Taxonomy" id="5963"/>
    <lineage>
        <taxon>Eukaryota</taxon>
        <taxon>Sar</taxon>
        <taxon>Alveolata</taxon>
        <taxon>Ciliophora</taxon>
        <taxon>Postciliodesmatophora</taxon>
        <taxon>Heterotrichea</taxon>
        <taxon>Heterotrichida</taxon>
        <taxon>Stentoridae</taxon>
        <taxon>Stentor</taxon>
    </lineage>
</organism>
<comment type="caution">
    <text evidence="2">The sequence shown here is derived from an EMBL/GenBank/DDBJ whole genome shotgun (WGS) entry which is preliminary data.</text>
</comment>
<dbReference type="InterPro" id="IPR019956">
    <property type="entry name" value="Ubiquitin_dom"/>
</dbReference>
<dbReference type="SUPFAM" id="SSF54236">
    <property type="entry name" value="Ubiquitin-like"/>
    <property type="match status" value="3"/>
</dbReference>
<dbReference type="InterPro" id="IPR000626">
    <property type="entry name" value="Ubiquitin-like_dom"/>
</dbReference>
<dbReference type="InterPro" id="IPR050158">
    <property type="entry name" value="Ubiquitin_ubiquitin-like"/>
</dbReference>
<dbReference type="Pfam" id="PF00240">
    <property type="entry name" value="ubiquitin"/>
    <property type="match status" value="3"/>
</dbReference>
<dbReference type="AlphaFoldDB" id="A0A1R2CQR1"/>
<dbReference type="SMART" id="SM00213">
    <property type="entry name" value="UBQ"/>
    <property type="match status" value="3"/>
</dbReference>
<dbReference type="InterPro" id="IPR029071">
    <property type="entry name" value="Ubiquitin-like_domsf"/>
</dbReference>
<dbReference type="OrthoDB" id="428577at2759"/>
<feature type="domain" description="Ubiquitin-like" evidence="1">
    <location>
        <begin position="41"/>
        <end position="113"/>
    </location>
</feature>
<feature type="domain" description="Ubiquitin-like" evidence="1">
    <location>
        <begin position="117"/>
        <end position="189"/>
    </location>
</feature>
<protein>
    <recommendedName>
        <fullName evidence="1">Ubiquitin-like domain-containing protein</fullName>
    </recommendedName>
</protein>
<dbReference type="Gene3D" id="3.10.20.90">
    <property type="entry name" value="Phosphatidylinositol 3-kinase Catalytic Subunit, Chain A, domain 1"/>
    <property type="match status" value="3"/>
</dbReference>
<dbReference type="EMBL" id="MPUH01000084">
    <property type="protein sequence ID" value="OMJ91313.1"/>
    <property type="molecule type" value="Genomic_DNA"/>
</dbReference>
<dbReference type="Proteomes" id="UP000187209">
    <property type="component" value="Unassembled WGS sequence"/>
</dbReference>
<feature type="domain" description="Ubiquitin-like" evidence="1">
    <location>
        <begin position="192"/>
        <end position="265"/>
    </location>
</feature>
<dbReference type="PANTHER" id="PTHR10666">
    <property type="entry name" value="UBIQUITIN"/>
    <property type="match status" value="1"/>
</dbReference>
<accession>A0A1R2CQR1</accession>
<dbReference type="PROSITE" id="PS50053">
    <property type="entry name" value="UBIQUITIN_2"/>
    <property type="match status" value="3"/>
</dbReference>
<gene>
    <name evidence="2" type="ORF">SteCoe_6206</name>
</gene>
<sequence>MLCSPKLTNHMLLNTNCSNGILDVKNIVFKVTKSILKLRPVKIQIKTKTNESFLTIKISYFDEISLIKNKIQMECGIPCSDQILFYKNKHLKDEDKVSLVEGDENPTFLLLLKNKYIKIIINVHFASALILDVPFDMSINDVMIRIKHKLGINENKQELIYNNLKLENQKTLSDYEISNGSTLCLLVKEIDIKISIKTMISKFFDLEVKTYETIGEIKDKINSIENISTEKQILLFEFEELDNVKTIEEYKIHNMSVLYLVERSV</sequence>
<keyword evidence="3" id="KW-1185">Reference proteome</keyword>
<evidence type="ECO:0000259" key="1">
    <source>
        <dbReference type="PROSITE" id="PS50053"/>
    </source>
</evidence>